<keyword evidence="5" id="KW-1185">Reference proteome</keyword>
<feature type="region of interest" description="Disordered" evidence="1">
    <location>
        <begin position="966"/>
        <end position="990"/>
    </location>
</feature>
<evidence type="ECO:0000256" key="2">
    <source>
        <dbReference type="SAM" id="SignalP"/>
    </source>
</evidence>
<reference evidence="4" key="1">
    <citation type="submission" date="2020-11" db="EMBL/GenBank/DDBJ databases">
        <title>Chlorella ohadii genome sequencing and assembly.</title>
        <authorList>
            <person name="Murik O."/>
            <person name="Treves H."/>
            <person name="Kedem I."/>
            <person name="Shotland Y."/>
            <person name="Kaplan A."/>
        </authorList>
    </citation>
    <scope>NUCLEOTIDE SEQUENCE</scope>
    <source>
        <strain evidence="4">1</strain>
    </source>
</reference>
<dbReference type="Proteomes" id="UP001205105">
    <property type="component" value="Unassembled WGS sequence"/>
</dbReference>
<dbReference type="SMART" id="SM01276">
    <property type="entry name" value="M60-like"/>
    <property type="match status" value="1"/>
</dbReference>
<evidence type="ECO:0000259" key="3">
    <source>
        <dbReference type="PROSITE" id="PS51723"/>
    </source>
</evidence>
<comment type="caution">
    <text evidence="4">The sequence shown here is derived from an EMBL/GenBank/DDBJ whole genome shotgun (WGS) entry which is preliminary data.</text>
</comment>
<sequence>MAGHTRSAAAAVLLLACLACVPPWFATAQAPPPPADVSTPSITATDYKQLALGVVQITPSNRNEMVGVATSPQILYGNNTLALTFLSGFATYPVVSAATWGAGRLVVLGHQNHLANAQMDSPLGLFIQNSVKWASKKIYGIRVATTESSWATGILARLGASDELIFNVAGVVSPNAASTDSVDVLLINGQNSAVGSNAEALRAFIASGGAAIAAFECNSWGDSASRPLISHPGNVFLRPMGIVMHSDRFTLRADHVLALDGAAPPSQIGNIDAAVDCLDASCQGTGPSCDTAAILSYATGRAHPYLPNGAPYWSHLAASPVCRTTSTREPRADLCATHGPSTQAPYTFTAADYSALAEGVGTLAAAGWATSTQFVFGSGQAIALSPSNNAALVSAAGYGPGRLLFFGSPSYFGACTGTAGICRLLANAARWAAPGKAGGIRLAAAGTGSAAWTTSGAIASLVSQAPANFTNAGNVTFAALSTSSVDVLFLDGADPALVGHAGTVRAFMAAGGGVLVAASTPSPWNSVPAITSHPANLLMAPLGISVGTAAQQTDVTLTATPPSQAAANAEAQIDCLVAVVTNDTSSPCNNMADADMQAAMTTWVQVTAGSVRQDTAYWDKIRAMAALSPGIDNTKPLQRRSLAAVQALARLCLYKWLPPEEMPESPDAVYFPGKPAAGVQPLSGPVTRYLNGSKAGTYWQAVGLWGLAGQIYHKTAWPRLPELVRKYTMKTTTLNVASPFGGILYITVKGGQGFGQIPVQISGGIIECAYYLDGVSDPADWPSELAKPAPWGDLSSNKFAFAAPLAELKKWLPTRPDKITQFYDEISAGLAHSGYPIMMYTFAYSALLNPHESKWGIYHELGHNHQNGLWTWGCTGEVTVNFFSAAAWVAVKAANLSTFPVSKANFYGWRGNDASSREADRVAYFAQYPGGNYTYLFQSRAAGRDLSPYYKGWGWPVTSATEAALSDLPPYSTPPSPPPPLPPVRRGSPSKDYATATGILFDGAGARPMSLALYTGFSTYPLVAITKYGQGRLAGFMHERHISDAQMYTPLGKFVQNAVKWAGGGKASGIRVAVTESSWSAGVLARLVANDSALFTSAGTVAPKDISVDVADVLLVNGQDASVGTYAWKLMQFMTAGGGVLVGAQTMSWVNGGKALVDHPANKLLRPLGIIIHNAQFSLTTSRIVGPSNIQWGNLDVGLECLDIYCRGNTSASCDAGAFTAIKNRAVEAYKTQFAVRATGKLRVTPADAKRAIQLLLTATGSARLTVNGTSLSITGAGAAETKTASLQLGSGDHDVVVEWMHGLGTAKQQLRFLWRTGSVLAYAAPRLLASS</sequence>
<evidence type="ECO:0000313" key="4">
    <source>
        <dbReference type="EMBL" id="KAI7838820.1"/>
    </source>
</evidence>
<dbReference type="EMBL" id="JADXDR010000118">
    <property type="protein sequence ID" value="KAI7838820.1"/>
    <property type="molecule type" value="Genomic_DNA"/>
</dbReference>
<dbReference type="Gene3D" id="3.40.390.80">
    <property type="entry name" value="Peptidase M60, enhancin-like domain 2"/>
    <property type="match status" value="1"/>
</dbReference>
<dbReference type="PROSITE" id="PS51723">
    <property type="entry name" value="PEPTIDASE_M60"/>
    <property type="match status" value="1"/>
</dbReference>
<feature type="compositionally biased region" description="Pro residues" evidence="1">
    <location>
        <begin position="971"/>
        <end position="983"/>
    </location>
</feature>
<gene>
    <name evidence="4" type="ORF">COHA_007434</name>
</gene>
<accession>A0AAD5H3H5</accession>
<feature type="domain" description="Peptidase M60" evidence="3">
    <location>
        <begin position="671"/>
        <end position="826"/>
    </location>
</feature>
<dbReference type="PANTHER" id="PTHR15730:SF5">
    <property type="entry name" value="SI:CH211-210B2.2-RELATED"/>
    <property type="match status" value="1"/>
</dbReference>
<dbReference type="PANTHER" id="PTHR15730">
    <property type="entry name" value="EXPERIMENTAL AUTOIMMUNE PROSTATITIS ANTIGEN 2-RELATED"/>
    <property type="match status" value="1"/>
</dbReference>
<dbReference type="Pfam" id="PF17291">
    <property type="entry name" value="M60-like_N"/>
    <property type="match status" value="1"/>
</dbReference>
<dbReference type="InterPro" id="IPR031161">
    <property type="entry name" value="Peptidase_M60_dom"/>
</dbReference>
<protein>
    <recommendedName>
        <fullName evidence="3">Peptidase M60 domain-containing protein</fullName>
    </recommendedName>
</protein>
<keyword evidence="2" id="KW-0732">Signal</keyword>
<organism evidence="4 5">
    <name type="scientific">Chlorella ohadii</name>
    <dbReference type="NCBI Taxonomy" id="2649997"/>
    <lineage>
        <taxon>Eukaryota</taxon>
        <taxon>Viridiplantae</taxon>
        <taxon>Chlorophyta</taxon>
        <taxon>core chlorophytes</taxon>
        <taxon>Trebouxiophyceae</taxon>
        <taxon>Chlorellales</taxon>
        <taxon>Chlorellaceae</taxon>
        <taxon>Chlorella clade</taxon>
        <taxon>Chlorella</taxon>
    </lineage>
</organism>
<evidence type="ECO:0000313" key="5">
    <source>
        <dbReference type="Proteomes" id="UP001205105"/>
    </source>
</evidence>
<feature type="signal peptide" evidence="2">
    <location>
        <begin position="1"/>
        <end position="28"/>
    </location>
</feature>
<dbReference type="Pfam" id="PF13402">
    <property type="entry name" value="Peptidase_M60"/>
    <property type="match status" value="1"/>
</dbReference>
<evidence type="ECO:0000256" key="1">
    <source>
        <dbReference type="SAM" id="MobiDB-lite"/>
    </source>
</evidence>
<feature type="chain" id="PRO_5041911804" description="Peptidase M60 domain-containing protein" evidence="2">
    <location>
        <begin position="29"/>
        <end position="1332"/>
    </location>
</feature>
<dbReference type="InterPro" id="IPR051244">
    <property type="entry name" value="TCAF"/>
</dbReference>
<dbReference type="PROSITE" id="PS51257">
    <property type="entry name" value="PROKAR_LIPOPROTEIN"/>
    <property type="match status" value="1"/>
</dbReference>
<name>A0AAD5H3H5_9CHLO</name>
<dbReference type="InterPro" id="IPR035423">
    <property type="entry name" value="M60-like_N"/>
</dbReference>
<proteinExistence type="predicted"/>